<evidence type="ECO:0000313" key="6">
    <source>
        <dbReference type="Proteomes" id="UP001152320"/>
    </source>
</evidence>
<evidence type="ECO:0000313" key="5">
    <source>
        <dbReference type="EMBL" id="KAJ8025186.1"/>
    </source>
</evidence>
<protein>
    <recommendedName>
        <fullName evidence="4">DNA methylase N-4/N-6 domain-containing protein</fullName>
    </recommendedName>
</protein>
<dbReference type="EMBL" id="JAIZAY010000018">
    <property type="protein sequence ID" value="KAJ8025186.1"/>
    <property type="molecule type" value="Genomic_DNA"/>
</dbReference>
<dbReference type="OrthoDB" id="5988050at2759"/>
<dbReference type="InterPro" id="IPR001091">
    <property type="entry name" value="RM_Methyltransferase"/>
</dbReference>
<dbReference type="CDD" id="cd02440">
    <property type="entry name" value="AdoMet_MTases"/>
    <property type="match status" value="1"/>
</dbReference>
<evidence type="ECO:0000256" key="1">
    <source>
        <dbReference type="ARBA" id="ARBA00022603"/>
    </source>
</evidence>
<feature type="compositionally biased region" description="Acidic residues" evidence="3">
    <location>
        <begin position="378"/>
        <end position="387"/>
    </location>
</feature>
<dbReference type="GO" id="GO:0003677">
    <property type="term" value="F:DNA binding"/>
    <property type="evidence" value="ECO:0007669"/>
    <property type="project" value="InterPro"/>
</dbReference>
<dbReference type="InterPro" id="IPR002941">
    <property type="entry name" value="DNA_methylase_N4/N6"/>
</dbReference>
<proteinExistence type="predicted"/>
<dbReference type="AlphaFoldDB" id="A0A9Q0YT04"/>
<feature type="region of interest" description="Disordered" evidence="3">
    <location>
        <begin position="350"/>
        <end position="387"/>
    </location>
</feature>
<keyword evidence="1" id="KW-0489">Methyltransferase</keyword>
<comment type="caution">
    <text evidence="5">The sequence shown here is derived from an EMBL/GenBank/DDBJ whole genome shotgun (WGS) entry which is preliminary data.</text>
</comment>
<keyword evidence="2" id="KW-0808">Transferase</keyword>
<dbReference type="GO" id="GO:0032259">
    <property type="term" value="P:methylation"/>
    <property type="evidence" value="ECO:0007669"/>
    <property type="project" value="UniProtKB-KW"/>
</dbReference>
<feature type="compositionally biased region" description="Acidic residues" evidence="3">
    <location>
        <begin position="354"/>
        <end position="364"/>
    </location>
</feature>
<sequence>MVKLIIKLATIEDDNYELLQEVFTLHSNGKLKGQNLSPADLINGPSMKPYVLSPLPGLPSEAVNKMLTEVRDGTMTVREMQKEAKVLNKLGTIQKMFLDLMAIKTWDEAVTRFPTATTRQVLEHFCQFNLRSTPSELKRFVHNSERKKICCAKGVLKGRKGQSAICFNDWTWTDVKQFANIVTSMNLNESMDQFTVAIMSPVKEMAAVERAILETRHFSDPISLFCMVRNQTATDCKPLKDCVKGVTLATRGLDFNILWKGKHNQNYLEVDMDPSFRSDGLVVDPAQKPLDLYKELVVALTTPKQWVIDACSGTGTGCIAALSEGRNVVGLEIDEEMLRHSKLRISKDLKPAEEELQGPEEIEVEGMQAFNDSREGSIDDTDENIAD</sequence>
<organism evidence="5 6">
    <name type="scientific">Holothuria leucospilota</name>
    <name type="common">Black long sea cucumber</name>
    <name type="synonym">Mertensiothuria leucospilota</name>
    <dbReference type="NCBI Taxonomy" id="206669"/>
    <lineage>
        <taxon>Eukaryota</taxon>
        <taxon>Metazoa</taxon>
        <taxon>Echinodermata</taxon>
        <taxon>Eleutherozoa</taxon>
        <taxon>Echinozoa</taxon>
        <taxon>Holothuroidea</taxon>
        <taxon>Aspidochirotacea</taxon>
        <taxon>Aspidochirotida</taxon>
        <taxon>Holothuriidae</taxon>
        <taxon>Holothuria</taxon>
    </lineage>
</organism>
<accession>A0A9Q0YT04</accession>
<dbReference type="SUPFAM" id="SSF53335">
    <property type="entry name" value="S-adenosyl-L-methionine-dependent methyltransferases"/>
    <property type="match status" value="1"/>
</dbReference>
<evidence type="ECO:0000256" key="3">
    <source>
        <dbReference type="SAM" id="MobiDB-lite"/>
    </source>
</evidence>
<dbReference type="Pfam" id="PF01555">
    <property type="entry name" value="N6_N4_Mtase"/>
    <property type="match status" value="1"/>
</dbReference>
<dbReference type="Gene3D" id="3.40.50.150">
    <property type="entry name" value="Vaccinia Virus protein VP39"/>
    <property type="match status" value="1"/>
</dbReference>
<dbReference type="InterPro" id="IPR029063">
    <property type="entry name" value="SAM-dependent_MTases_sf"/>
</dbReference>
<feature type="domain" description="DNA methylase N-4/N-6" evidence="4">
    <location>
        <begin position="285"/>
        <end position="341"/>
    </location>
</feature>
<keyword evidence="6" id="KW-1185">Reference proteome</keyword>
<reference evidence="5" key="1">
    <citation type="submission" date="2021-10" db="EMBL/GenBank/DDBJ databases">
        <title>Tropical sea cucumber genome reveals ecological adaptation and Cuvierian tubules defense mechanism.</title>
        <authorList>
            <person name="Chen T."/>
        </authorList>
    </citation>
    <scope>NUCLEOTIDE SEQUENCE</scope>
    <source>
        <strain evidence="5">Nanhai2018</strain>
        <tissue evidence="5">Muscle</tissue>
    </source>
</reference>
<name>A0A9Q0YT04_HOLLE</name>
<dbReference type="GO" id="GO:0008170">
    <property type="term" value="F:N-methyltransferase activity"/>
    <property type="evidence" value="ECO:0007669"/>
    <property type="project" value="InterPro"/>
</dbReference>
<evidence type="ECO:0000256" key="2">
    <source>
        <dbReference type="ARBA" id="ARBA00022679"/>
    </source>
</evidence>
<dbReference type="PRINTS" id="PR00508">
    <property type="entry name" value="S21N4MTFRASE"/>
</dbReference>
<gene>
    <name evidence="5" type="ORF">HOLleu_35320</name>
</gene>
<dbReference type="Proteomes" id="UP001152320">
    <property type="component" value="Chromosome 18"/>
</dbReference>
<evidence type="ECO:0000259" key="4">
    <source>
        <dbReference type="Pfam" id="PF01555"/>
    </source>
</evidence>